<reference evidence="3" key="1">
    <citation type="submission" date="2021-05" db="EMBL/GenBank/DDBJ databases">
        <authorList>
            <person name="Stam R."/>
        </authorList>
    </citation>
    <scope>NUCLEOTIDE SEQUENCE</scope>
    <source>
        <strain evidence="3">CS162</strain>
    </source>
</reference>
<keyword evidence="1" id="KW-0175">Coiled coil</keyword>
<protein>
    <submittedName>
        <fullName evidence="3">Uncharacterized protein</fullName>
    </submittedName>
</protein>
<accession>A0A8J2N787</accession>
<feature type="compositionally biased region" description="Low complexity" evidence="2">
    <location>
        <begin position="17"/>
        <end position="29"/>
    </location>
</feature>
<organism evidence="3 4">
    <name type="scientific">Alternaria atra</name>
    <dbReference type="NCBI Taxonomy" id="119953"/>
    <lineage>
        <taxon>Eukaryota</taxon>
        <taxon>Fungi</taxon>
        <taxon>Dikarya</taxon>
        <taxon>Ascomycota</taxon>
        <taxon>Pezizomycotina</taxon>
        <taxon>Dothideomycetes</taxon>
        <taxon>Pleosporomycetidae</taxon>
        <taxon>Pleosporales</taxon>
        <taxon>Pleosporineae</taxon>
        <taxon>Pleosporaceae</taxon>
        <taxon>Alternaria</taxon>
        <taxon>Alternaria sect. Ulocladioides</taxon>
    </lineage>
</organism>
<feature type="coiled-coil region" evidence="1">
    <location>
        <begin position="81"/>
        <end position="115"/>
    </location>
</feature>
<proteinExistence type="predicted"/>
<gene>
    <name evidence="3" type="ORF">ALTATR162_LOCUS6253</name>
</gene>
<feature type="compositionally biased region" description="Polar residues" evidence="2">
    <location>
        <begin position="7"/>
        <end position="16"/>
    </location>
</feature>
<evidence type="ECO:0000256" key="1">
    <source>
        <dbReference type="SAM" id="Coils"/>
    </source>
</evidence>
<evidence type="ECO:0000256" key="2">
    <source>
        <dbReference type="SAM" id="MobiDB-lite"/>
    </source>
</evidence>
<sequence>MDDVWSDTDTSMTPLHSSSFLSTESSSTPPTFLTTYQTSLISAYTSHSNRVSDLMNTVVDLEISVRRERDESSLPYLAKELERAQEDLLLHRDAKRKKKREIEREEENLKTVVGNGSEMARRQLNEIGTYMERERTIVCLR</sequence>
<feature type="region of interest" description="Disordered" evidence="2">
    <location>
        <begin position="1"/>
        <end position="29"/>
    </location>
</feature>
<dbReference type="OrthoDB" id="3691437at2759"/>
<keyword evidence="4" id="KW-1185">Reference proteome</keyword>
<dbReference type="Proteomes" id="UP000676310">
    <property type="component" value="Unassembled WGS sequence"/>
</dbReference>
<evidence type="ECO:0000313" key="4">
    <source>
        <dbReference type="Proteomes" id="UP000676310"/>
    </source>
</evidence>
<dbReference type="AlphaFoldDB" id="A0A8J2N787"/>
<evidence type="ECO:0000313" key="3">
    <source>
        <dbReference type="EMBL" id="CAG5162615.1"/>
    </source>
</evidence>
<comment type="caution">
    <text evidence="3">The sequence shown here is derived from an EMBL/GenBank/DDBJ whole genome shotgun (WGS) entry which is preliminary data.</text>
</comment>
<name>A0A8J2N787_9PLEO</name>
<dbReference type="RefSeq" id="XP_043169809.1">
    <property type="nucleotide sequence ID" value="XM_043313874.1"/>
</dbReference>
<dbReference type="GeneID" id="67018122"/>
<dbReference type="EMBL" id="CAJRGZ010000019">
    <property type="protein sequence ID" value="CAG5162615.1"/>
    <property type="molecule type" value="Genomic_DNA"/>
</dbReference>